<feature type="transmembrane region" description="Helical" evidence="12">
    <location>
        <begin position="132"/>
        <end position="155"/>
    </location>
</feature>
<evidence type="ECO:0000256" key="5">
    <source>
        <dbReference type="ARBA" id="ARBA00022617"/>
    </source>
</evidence>
<keyword evidence="10 12" id="KW-0408">Iron</keyword>
<accession>A0ABV9YHL5</accession>
<feature type="transmembrane region" description="Helical" evidence="12">
    <location>
        <begin position="430"/>
        <end position="451"/>
    </location>
</feature>
<feature type="transmembrane region" description="Helical" evidence="12">
    <location>
        <begin position="336"/>
        <end position="360"/>
    </location>
</feature>
<evidence type="ECO:0000256" key="6">
    <source>
        <dbReference type="ARBA" id="ARBA00022692"/>
    </source>
</evidence>
<evidence type="ECO:0000256" key="8">
    <source>
        <dbReference type="ARBA" id="ARBA00022982"/>
    </source>
</evidence>
<evidence type="ECO:0000256" key="4">
    <source>
        <dbReference type="ARBA" id="ARBA00022475"/>
    </source>
</evidence>
<evidence type="ECO:0000256" key="12">
    <source>
        <dbReference type="PIRNR" id="PIRNR006446"/>
    </source>
</evidence>
<evidence type="ECO:0000256" key="10">
    <source>
        <dbReference type="ARBA" id="ARBA00023004"/>
    </source>
</evidence>
<evidence type="ECO:0000313" key="14">
    <source>
        <dbReference type="Proteomes" id="UP001595947"/>
    </source>
</evidence>
<feature type="transmembrane region" description="Helical" evidence="12">
    <location>
        <begin position="381"/>
        <end position="400"/>
    </location>
</feature>
<keyword evidence="7 12" id="KW-0479">Metal-binding</keyword>
<keyword evidence="11 12" id="KW-0472">Membrane</keyword>
<keyword evidence="6 12" id="KW-0812">Transmembrane</keyword>
<protein>
    <submittedName>
        <fullName evidence="13">Cytochrome ubiquinol oxidase subunit I</fullName>
    </submittedName>
</protein>
<keyword evidence="9 12" id="KW-1133">Transmembrane helix</keyword>
<evidence type="ECO:0000313" key="13">
    <source>
        <dbReference type="EMBL" id="MFC5061356.1"/>
    </source>
</evidence>
<keyword evidence="8 12" id="KW-0249">Electron transport</keyword>
<keyword evidence="3 12" id="KW-0813">Transport</keyword>
<keyword evidence="4 12" id="KW-1003">Cell membrane</keyword>
<comment type="caution">
    <text evidence="13">The sequence shown here is derived from an EMBL/GenBank/DDBJ whole genome shotgun (WGS) entry which is preliminary data.</text>
</comment>
<evidence type="ECO:0000256" key="11">
    <source>
        <dbReference type="ARBA" id="ARBA00023136"/>
    </source>
</evidence>
<dbReference type="PIRSF" id="PIRSF006446">
    <property type="entry name" value="Cyt_quinol_oxidase_1"/>
    <property type="match status" value="1"/>
</dbReference>
<dbReference type="Pfam" id="PF01654">
    <property type="entry name" value="Cyt_bd_oxida_I"/>
    <property type="match status" value="1"/>
</dbReference>
<evidence type="ECO:0000256" key="9">
    <source>
        <dbReference type="ARBA" id="ARBA00022989"/>
    </source>
</evidence>
<comment type="subcellular location">
    <subcellularLocation>
        <location evidence="1">Cell membrane</location>
        <topology evidence="1">Multi-pass membrane protein</topology>
    </subcellularLocation>
</comment>
<proteinExistence type="inferred from homology"/>
<keyword evidence="14" id="KW-1185">Reference proteome</keyword>
<comment type="similarity">
    <text evidence="2 12">Belongs to the cytochrome ubiquinol oxidase subunit 1 family.</text>
</comment>
<feature type="transmembrane region" description="Helical" evidence="12">
    <location>
        <begin position="20"/>
        <end position="40"/>
    </location>
</feature>
<feature type="transmembrane region" description="Helical" evidence="12">
    <location>
        <begin position="183"/>
        <end position="206"/>
    </location>
</feature>
<evidence type="ECO:0000256" key="7">
    <source>
        <dbReference type="ARBA" id="ARBA00022723"/>
    </source>
</evidence>
<keyword evidence="5 12" id="KW-0349">Heme</keyword>
<dbReference type="InterPro" id="IPR002585">
    <property type="entry name" value="Cyt-d_ubiquinol_oxidase_su_1"/>
</dbReference>
<dbReference type="Proteomes" id="UP001595947">
    <property type="component" value="Unassembled WGS sequence"/>
</dbReference>
<dbReference type="RefSeq" id="WP_378034704.1">
    <property type="nucleotide sequence ID" value="NZ_JBHSIV010000003.1"/>
</dbReference>
<name>A0ABV9YHL5_9PSEU</name>
<sequence length="478" mass="51766">MTALELSRLQFAVVTVYHYLFVPLSISLAALTAGLQTAWFRRARRGQEDERLGRATMLVGKLLMATFAVGVVTGLVQEFQFGLSWSAFARFYGDVFGPTLALEGMLAFFLEATFLGLWWFGRDRLGRGLHLATIWVVAIGTFISAYVILAANAFMQHPVGVAIDPVTGRAVLGSFSALLTNPVVVAAFPHTIAGAFMAGGALLLAIGMWRRWAGGALPTDDAPTWRVLARVGAWTTLVGGALVSLTGDVLGKVMTEVQPMKMAAAEALYETTSAAPFSLFAVQLPGQEQPWSIDVPYLLSVLAAGSPTATVQGIDDLQAQYSAQFGPGNYTPWVPVAYWTFRLMIGLGVVAMGIAAYVLWRTRGDRDFVPTWIADRWLLRLLWVVPVLPAAAATFGWLFTETARQPWLVFGLFQTRDGVSPTLTTTELTASLAGFALVYGVLAVVWVRLVLHVSRGTPAPLHAEPAADEPERVLEPSY</sequence>
<feature type="transmembrane region" description="Helical" evidence="12">
    <location>
        <begin position="96"/>
        <end position="120"/>
    </location>
</feature>
<feature type="transmembrane region" description="Helical" evidence="12">
    <location>
        <begin position="52"/>
        <end position="76"/>
    </location>
</feature>
<evidence type="ECO:0000256" key="3">
    <source>
        <dbReference type="ARBA" id="ARBA00022448"/>
    </source>
</evidence>
<dbReference type="EMBL" id="JBHSIV010000003">
    <property type="protein sequence ID" value="MFC5061356.1"/>
    <property type="molecule type" value="Genomic_DNA"/>
</dbReference>
<gene>
    <name evidence="13" type="ORF">ACFPBZ_03995</name>
</gene>
<evidence type="ECO:0000256" key="2">
    <source>
        <dbReference type="ARBA" id="ARBA00009819"/>
    </source>
</evidence>
<reference evidence="14" key="1">
    <citation type="journal article" date="2019" name="Int. J. Syst. Evol. Microbiol.">
        <title>The Global Catalogue of Microorganisms (GCM) 10K type strain sequencing project: providing services to taxonomists for standard genome sequencing and annotation.</title>
        <authorList>
            <consortium name="The Broad Institute Genomics Platform"/>
            <consortium name="The Broad Institute Genome Sequencing Center for Infectious Disease"/>
            <person name="Wu L."/>
            <person name="Ma J."/>
        </authorList>
    </citation>
    <scope>NUCLEOTIDE SEQUENCE [LARGE SCALE GENOMIC DNA]</scope>
    <source>
        <strain evidence="14">CGMCC 4.7093</strain>
    </source>
</reference>
<feature type="transmembrane region" description="Helical" evidence="12">
    <location>
        <begin position="227"/>
        <end position="245"/>
    </location>
</feature>
<dbReference type="PANTHER" id="PTHR30365:SF15">
    <property type="entry name" value="CYTOCHROME BD UBIQUINOL OXIDASE SUBUNIT 1"/>
    <property type="match status" value="1"/>
</dbReference>
<organism evidence="13 14">
    <name type="scientific">Actinomycetospora atypica</name>
    <dbReference type="NCBI Taxonomy" id="1290095"/>
    <lineage>
        <taxon>Bacteria</taxon>
        <taxon>Bacillati</taxon>
        <taxon>Actinomycetota</taxon>
        <taxon>Actinomycetes</taxon>
        <taxon>Pseudonocardiales</taxon>
        <taxon>Pseudonocardiaceae</taxon>
        <taxon>Actinomycetospora</taxon>
    </lineage>
</organism>
<evidence type="ECO:0000256" key="1">
    <source>
        <dbReference type="ARBA" id="ARBA00004651"/>
    </source>
</evidence>
<dbReference type="PANTHER" id="PTHR30365">
    <property type="entry name" value="CYTOCHROME D UBIQUINOL OXIDASE"/>
    <property type="match status" value="1"/>
</dbReference>